<feature type="transmembrane region" description="Helical" evidence="7">
    <location>
        <begin position="114"/>
        <end position="131"/>
    </location>
</feature>
<feature type="transmembrane region" description="Helical" evidence="7">
    <location>
        <begin position="652"/>
        <end position="670"/>
    </location>
</feature>
<dbReference type="FunFam" id="1.10.3720.10:FF:000001">
    <property type="entry name" value="Glycine betaine ABC transporter, permease"/>
    <property type="match status" value="1"/>
</dbReference>
<feature type="transmembrane region" description="Helical" evidence="7">
    <location>
        <begin position="203"/>
        <end position="228"/>
    </location>
</feature>
<feature type="transmembrane region" description="Helical" evidence="7">
    <location>
        <begin position="369"/>
        <end position="388"/>
    </location>
</feature>
<proteinExistence type="inferred from homology"/>
<evidence type="ECO:0000259" key="8">
    <source>
        <dbReference type="PROSITE" id="PS50928"/>
    </source>
</evidence>
<feature type="transmembrane region" description="Helical" evidence="7">
    <location>
        <begin position="616"/>
        <end position="640"/>
    </location>
</feature>
<dbReference type="PANTHER" id="PTHR47737">
    <property type="entry name" value="GLYCINE BETAINE/PROLINE BETAINE TRANSPORT SYSTEM PERMEASE PROTEIN PROW"/>
    <property type="match status" value="1"/>
</dbReference>
<keyword evidence="2 7" id="KW-0813">Transport</keyword>
<gene>
    <name evidence="9" type="ORF">Back2_00750</name>
</gene>
<evidence type="ECO:0000256" key="3">
    <source>
        <dbReference type="ARBA" id="ARBA00022475"/>
    </source>
</evidence>
<protein>
    <submittedName>
        <fullName evidence="9">Glycine/betaine ABC transporter permease</fullName>
    </submittedName>
</protein>
<dbReference type="GO" id="GO:0043190">
    <property type="term" value="C:ATP-binding cassette (ABC) transporter complex"/>
    <property type="evidence" value="ECO:0007669"/>
    <property type="project" value="TreeGrafter"/>
</dbReference>
<dbReference type="Pfam" id="PF00528">
    <property type="entry name" value="BPD_transp_1"/>
    <property type="match status" value="2"/>
</dbReference>
<feature type="transmembrane region" description="Helical" evidence="7">
    <location>
        <begin position="27"/>
        <end position="44"/>
    </location>
</feature>
<dbReference type="CDD" id="cd06261">
    <property type="entry name" value="TM_PBP2"/>
    <property type="match status" value="2"/>
</dbReference>
<dbReference type="AlphaFoldDB" id="A0A3G9IWZ8"/>
<evidence type="ECO:0000256" key="4">
    <source>
        <dbReference type="ARBA" id="ARBA00022692"/>
    </source>
</evidence>
<reference evidence="9 10" key="1">
    <citation type="submission" date="2018-11" db="EMBL/GenBank/DDBJ databases">
        <title>Complete genome sequence of Nocardioides baekrokdamisoli strain KCTC 39748.</title>
        <authorList>
            <person name="Kang S.W."/>
            <person name="Lee K.C."/>
            <person name="Kim K.K."/>
            <person name="Kim J.S."/>
            <person name="Kim D.S."/>
            <person name="Ko S.H."/>
            <person name="Yang S.H."/>
            <person name="Shin Y.K."/>
            <person name="Lee J.S."/>
        </authorList>
    </citation>
    <scope>NUCLEOTIDE SEQUENCE [LARGE SCALE GENOMIC DNA]</scope>
    <source>
        <strain evidence="9 10">KCTC 39748</strain>
    </source>
</reference>
<feature type="transmembrane region" description="Helical" evidence="7">
    <location>
        <begin position="138"/>
        <end position="154"/>
    </location>
</feature>
<dbReference type="GO" id="GO:0005275">
    <property type="term" value="F:amine transmembrane transporter activity"/>
    <property type="evidence" value="ECO:0007669"/>
    <property type="project" value="TreeGrafter"/>
</dbReference>
<feature type="transmembrane region" description="Helical" evidence="7">
    <location>
        <begin position="492"/>
        <end position="516"/>
    </location>
</feature>
<keyword evidence="3" id="KW-1003">Cell membrane</keyword>
<dbReference type="InterPro" id="IPR000515">
    <property type="entry name" value="MetI-like"/>
</dbReference>
<feature type="transmembrane region" description="Helical" evidence="7">
    <location>
        <begin position="275"/>
        <end position="296"/>
    </location>
</feature>
<comment type="subcellular location">
    <subcellularLocation>
        <location evidence="7">Cell membrane</location>
        <topology evidence="7">Multi-pass membrane protein</topology>
    </subcellularLocation>
    <subcellularLocation>
        <location evidence="1">Membrane</location>
        <topology evidence="1">Multi-pass membrane protein</topology>
    </subcellularLocation>
</comment>
<dbReference type="EMBL" id="AP019307">
    <property type="protein sequence ID" value="BBH15788.1"/>
    <property type="molecule type" value="Genomic_DNA"/>
</dbReference>
<keyword evidence="4 7" id="KW-0812">Transmembrane</keyword>
<dbReference type="OrthoDB" id="9815258at2"/>
<dbReference type="KEGG" id="nbe:Back2_00750"/>
<feature type="domain" description="ABC transmembrane type-1" evidence="8">
    <location>
        <begin position="490"/>
        <end position="670"/>
    </location>
</feature>
<dbReference type="SUPFAM" id="SSF161098">
    <property type="entry name" value="MetI-like"/>
    <property type="match status" value="2"/>
</dbReference>
<feature type="transmembrane region" description="Helical" evidence="7">
    <location>
        <begin position="451"/>
        <end position="472"/>
    </location>
</feature>
<dbReference type="GO" id="GO:0015226">
    <property type="term" value="F:carnitine transmembrane transporter activity"/>
    <property type="evidence" value="ECO:0007669"/>
    <property type="project" value="TreeGrafter"/>
</dbReference>
<keyword evidence="10" id="KW-1185">Reference proteome</keyword>
<feature type="domain" description="ABC transmembrane type-1" evidence="8">
    <location>
        <begin position="156"/>
        <end position="335"/>
    </location>
</feature>
<sequence length="679" mass="72476">MSALGTLDPASKEEQPLVVPEKKRRTGLKLAVILAVWLVGWLIFRGTGTLSQPFAQLNGFDTWLNHIRDNIQAASLTNWFFHGVLGQVSTFVNWLVTQAGQWISHPAGVRPVPQIGWLGVLGIATWVTYLVAGVRSTVLVAVSFFLFAWLGFWASSMDLLIVTAIAVVASLLVGIPTGIVMARSRTVSGIITPILDAMQTMPSFCYLLPIFMLFGPGATCAVVLTVIYSLPPLVRITEHGIRSVSPTTIEAARSLGVTRSQLLRQVQLPMARRTIVLGINQCTLAALSMAVIAAYVNGPGLGIDVLSALNALNVGQAAVPGLLIVVMAIMLDRTTTAVSERTGRRIVQIGRTVARPGLLGRVLSINPVLRRRIALCGGVLVVAMMIYLSRSQLDYAKFQDSWTVGGHLSTWINDVTNNVVSHIDKVTLEFKNAVSYGALNPLQNVLANSPWWLVAPIILALSFVIGGLRPLVISAVCEGVIFGVGLWNDAMVTLTSVLVATALTMILAIIVGVWMGRNRRAEVLVRPILDAFQTIPPFVYLVPALALFGPTRFTAIVAGIAYAAPIAIKLVTDGILGVPETIIEAARSNGVTSWQMIRKVQLPMARPSLVLAANQGLLYVLSMVVIGGMVGAGSLGYIVVSGSVQGDIFGKGVAAGIAIIALGIMLDRIAKSAVDRQKS</sequence>
<evidence type="ECO:0000313" key="9">
    <source>
        <dbReference type="EMBL" id="BBH15788.1"/>
    </source>
</evidence>
<dbReference type="GO" id="GO:0031460">
    <property type="term" value="P:glycine betaine transport"/>
    <property type="evidence" value="ECO:0007669"/>
    <property type="project" value="TreeGrafter"/>
</dbReference>
<dbReference type="RefSeq" id="WP_125565694.1">
    <property type="nucleotide sequence ID" value="NZ_AP019307.1"/>
</dbReference>
<dbReference type="GO" id="GO:0015871">
    <property type="term" value="P:choline transport"/>
    <property type="evidence" value="ECO:0007669"/>
    <property type="project" value="TreeGrafter"/>
</dbReference>
<keyword evidence="6 7" id="KW-0472">Membrane</keyword>
<evidence type="ECO:0000256" key="1">
    <source>
        <dbReference type="ARBA" id="ARBA00004141"/>
    </source>
</evidence>
<name>A0A3G9IWZ8_9ACTN</name>
<dbReference type="Proteomes" id="UP000271573">
    <property type="component" value="Chromosome"/>
</dbReference>
<evidence type="ECO:0000256" key="7">
    <source>
        <dbReference type="RuleBase" id="RU363032"/>
    </source>
</evidence>
<accession>A0A3G9IWZ8</accession>
<evidence type="ECO:0000313" key="10">
    <source>
        <dbReference type="Proteomes" id="UP000271573"/>
    </source>
</evidence>
<dbReference type="PANTHER" id="PTHR47737:SF1">
    <property type="entry name" value="GLYCINE BETAINE_PROLINE BETAINE TRANSPORT SYSTEM PERMEASE PROTEIN PROW"/>
    <property type="match status" value="1"/>
</dbReference>
<feature type="transmembrane region" description="Helical" evidence="7">
    <location>
        <begin position="160"/>
        <end position="182"/>
    </location>
</feature>
<feature type="transmembrane region" description="Helical" evidence="7">
    <location>
        <begin position="308"/>
        <end position="331"/>
    </location>
</feature>
<dbReference type="InterPro" id="IPR035906">
    <property type="entry name" value="MetI-like_sf"/>
</dbReference>
<dbReference type="PROSITE" id="PS50928">
    <property type="entry name" value="ABC_TM1"/>
    <property type="match status" value="2"/>
</dbReference>
<organism evidence="9 10">
    <name type="scientific">Nocardioides baekrokdamisoli</name>
    <dbReference type="NCBI Taxonomy" id="1804624"/>
    <lineage>
        <taxon>Bacteria</taxon>
        <taxon>Bacillati</taxon>
        <taxon>Actinomycetota</taxon>
        <taxon>Actinomycetes</taxon>
        <taxon>Propionibacteriales</taxon>
        <taxon>Nocardioidaceae</taxon>
        <taxon>Nocardioides</taxon>
    </lineage>
</organism>
<evidence type="ECO:0000256" key="2">
    <source>
        <dbReference type="ARBA" id="ARBA00022448"/>
    </source>
</evidence>
<dbReference type="Gene3D" id="1.10.3720.10">
    <property type="entry name" value="MetI-like"/>
    <property type="match status" value="2"/>
</dbReference>
<comment type="similarity">
    <text evidence="7">Belongs to the binding-protein-dependent transport system permease family.</text>
</comment>
<evidence type="ECO:0000256" key="5">
    <source>
        <dbReference type="ARBA" id="ARBA00022989"/>
    </source>
</evidence>
<evidence type="ECO:0000256" key="6">
    <source>
        <dbReference type="ARBA" id="ARBA00023136"/>
    </source>
</evidence>
<keyword evidence="5 7" id="KW-1133">Transmembrane helix</keyword>